<sequence length="353" mass="40249">MKVCHYIASTGLGRGEIYIDLVNALCRHMDIVLLVPRDARFRHRIDQAIEVVEYRRADSRYNPFLLYELHKKFQGIAPHIVHTHFAKASLIFHRLNKSLRLPHVATKHNPRKGRIYEKLPHVIAVSAAVKASIAHGNVRIIHNGLVPEDISEPKTKNDLFTICAVGRLDKIKGYDILVRACSRLPFDYQLQLVGDGSERKALENLVKDLRIEEKVHFMGFRRDVPQIIHQSDLSVVSSHSEGFSLAALEAIFHGDVLLSTKTGIMPEILPENFLTDHERLGEKIADIAVRYEAYRREFLILKNQLKPRFLLENIVLEHMDYYRQLLAGKLDAHHMDSNTFNAPDAASSNAAKP</sequence>
<accession>A0A450YY92</accession>
<name>A0A450YY92_9GAMM</name>
<evidence type="ECO:0000259" key="2">
    <source>
        <dbReference type="Pfam" id="PF13439"/>
    </source>
</evidence>
<dbReference type="InterPro" id="IPR001296">
    <property type="entry name" value="Glyco_trans_1"/>
</dbReference>
<dbReference type="Pfam" id="PF13439">
    <property type="entry name" value="Glyco_transf_4"/>
    <property type="match status" value="1"/>
</dbReference>
<dbReference type="EMBL" id="CAADFU010000075">
    <property type="protein sequence ID" value="VFK46518.1"/>
    <property type="molecule type" value="Genomic_DNA"/>
</dbReference>
<dbReference type="Gene3D" id="3.40.50.2000">
    <property type="entry name" value="Glycogen Phosphorylase B"/>
    <property type="match status" value="2"/>
</dbReference>
<keyword evidence="4" id="KW-0808">Transferase</keyword>
<dbReference type="GO" id="GO:0016757">
    <property type="term" value="F:glycosyltransferase activity"/>
    <property type="evidence" value="ECO:0007669"/>
    <property type="project" value="InterPro"/>
</dbReference>
<reference evidence="4" key="1">
    <citation type="submission" date="2019-02" db="EMBL/GenBank/DDBJ databases">
        <authorList>
            <person name="Gruber-Vodicka R. H."/>
            <person name="Seah K. B. B."/>
        </authorList>
    </citation>
    <scope>NUCLEOTIDE SEQUENCE</scope>
    <source>
        <strain evidence="4">BECK_S1320</strain>
        <strain evidence="3">BECK_S1321</strain>
    </source>
</reference>
<dbReference type="AlphaFoldDB" id="A0A450YY92"/>
<protein>
    <submittedName>
        <fullName evidence="4">Glycosyltransferase involved in cell wall bisynthesis</fullName>
    </submittedName>
</protein>
<dbReference type="InterPro" id="IPR028098">
    <property type="entry name" value="Glyco_trans_4-like_N"/>
</dbReference>
<dbReference type="GO" id="GO:1901135">
    <property type="term" value="P:carbohydrate derivative metabolic process"/>
    <property type="evidence" value="ECO:0007669"/>
    <property type="project" value="UniProtKB-ARBA"/>
</dbReference>
<dbReference type="Pfam" id="PF00534">
    <property type="entry name" value="Glycos_transf_1"/>
    <property type="match status" value="1"/>
</dbReference>
<evidence type="ECO:0000259" key="1">
    <source>
        <dbReference type="Pfam" id="PF00534"/>
    </source>
</evidence>
<evidence type="ECO:0000313" key="3">
    <source>
        <dbReference type="EMBL" id="VFK40803.1"/>
    </source>
</evidence>
<dbReference type="PANTHER" id="PTHR12526:SF630">
    <property type="entry name" value="GLYCOSYLTRANSFERASE"/>
    <property type="match status" value="1"/>
</dbReference>
<proteinExistence type="predicted"/>
<organism evidence="4">
    <name type="scientific">Candidatus Kentrum sp. SD</name>
    <dbReference type="NCBI Taxonomy" id="2126332"/>
    <lineage>
        <taxon>Bacteria</taxon>
        <taxon>Pseudomonadati</taxon>
        <taxon>Pseudomonadota</taxon>
        <taxon>Gammaproteobacteria</taxon>
        <taxon>Candidatus Kentrum</taxon>
    </lineage>
</organism>
<feature type="domain" description="Glycosyl transferase family 1" evidence="1">
    <location>
        <begin position="151"/>
        <end position="273"/>
    </location>
</feature>
<dbReference type="SUPFAM" id="SSF53756">
    <property type="entry name" value="UDP-Glycosyltransferase/glycogen phosphorylase"/>
    <property type="match status" value="1"/>
</dbReference>
<evidence type="ECO:0000313" key="4">
    <source>
        <dbReference type="EMBL" id="VFK46518.1"/>
    </source>
</evidence>
<dbReference type="EMBL" id="CAADFR010000074">
    <property type="protein sequence ID" value="VFK40803.1"/>
    <property type="molecule type" value="Genomic_DNA"/>
</dbReference>
<dbReference type="PANTHER" id="PTHR12526">
    <property type="entry name" value="GLYCOSYLTRANSFERASE"/>
    <property type="match status" value="1"/>
</dbReference>
<gene>
    <name evidence="4" type="ORF">BECKSD772E_GA0070983_10752</name>
    <name evidence="3" type="ORF">BECKSD772F_GA0070984_10742</name>
</gene>
<feature type="domain" description="Glycosyltransferase subfamily 4-like N-terminal" evidence="2">
    <location>
        <begin position="20"/>
        <end position="146"/>
    </location>
</feature>